<evidence type="ECO:0000256" key="5">
    <source>
        <dbReference type="ARBA" id="ARBA00023136"/>
    </source>
</evidence>
<sequence>LSYSFIFRIIVLGYKKPLEREDLFELNESDSSYVVCPIFEKQWRKEVLRNQERQEVKASFHKEAHARKPSLVYALWNTFKFVLIQVALFKVFADILSFTSPLIMKQMIIFFEHRPDFGWSGYGYALALFVVVFLQTLILQQYQRFNMLTSAKIKTAVIGLIYKKVSLATFGIYFLLDEGNILTATKVFTSMSLFNILRLPLFDLPTVISAVVQ</sequence>
<keyword evidence="4 6" id="KW-1133">Transmembrane helix</keyword>
<dbReference type="Gene3D" id="1.20.1560.10">
    <property type="entry name" value="ABC transporter type 1, transmembrane domain"/>
    <property type="match status" value="1"/>
</dbReference>
<keyword evidence="1 6" id="KW-0812">Transmembrane</keyword>
<dbReference type="PANTHER" id="PTHR24223:SF166">
    <property type="entry name" value="MULTIDRUG RESISTANCE-ASSOCIATED PROTEIN 1-LIKE"/>
    <property type="match status" value="1"/>
</dbReference>
<evidence type="ECO:0000313" key="7">
    <source>
        <dbReference type="EMBL" id="EFB23195.1"/>
    </source>
</evidence>
<evidence type="ECO:0000256" key="4">
    <source>
        <dbReference type="ARBA" id="ARBA00022989"/>
    </source>
</evidence>
<reference evidence="7" key="1">
    <citation type="journal article" date="2010" name="Nature">
        <title>The sequence and de novo assembly of the giant panda genome.</title>
        <authorList>
            <person name="Li R."/>
            <person name="Fan W."/>
            <person name="Tian G."/>
            <person name="Zhu H."/>
            <person name="He L."/>
            <person name="Cai J."/>
            <person name="Huang Q."/>
            <person name="Cai Q."/>
            <person name="Li B."/>
            <person name="Bai Y."/>
            <person name="Zhang Z."/>
            <person name="Zhang Y."/>
            <person name="Wang W."/>
            <person name="Li J."/>
            <person name="Wei F."/>
            <person name="Li H."/>
            <person name="Jian M."/>
            <person name="Li J."/>
            <person name="Zhang Z."/>
            <person name="Nielsen R."/>
            <person name="Li D."/>
            <person name="Gu W."/>
            <person name="Yang Z."/>
            <person name="Xuan Z."/>
            <person name="Ryder O.A."/>
            <person name="Leung F.C."/>
            <person name="Zhou Y."/>
            <person name="Cao J."/>
            <person name="Sun X."/>
            <person name="Fu Y."/>
            <person name="Fang X."/>
            <person name="Guo X."/>
            <person name="Wang B."/>
            <person name="Hou R."/>
            <person name="Shen F."/>
            <person name="Mu B."/>
            <person name="Ni P."/>
            <person name="Lin R."/>
            <person name="Qian W."/>
            <person name="Wang G."/>
            <person name="Yu C."/>
            <person name="Nie W."/>
            <person name="Wang J."/>
            <person name="Wu Z."/>
            <person name="Liang H."/>
            <person name="Min J."/>
            <person name="Wu Q."/>
            <person name="Cheng S."/>
            <person name="Ruan J."/>
            <person name="Wang M."/>
            <person name="Shi Z."/>
            <person name="Wen M."/>
            <person name="Liu B."/>
            <person name="Ren X."/>
            <person name="Zheng H."/>
            <person name="Dong D."/>
            <person name="Cook K."/>
            <person name="Shan G."/>
            <person name="Zhang H."/>
            <person name="Kosiol C."/>
            <person name="Xie X."/>
            <person name="Lu Z."/>
            <person name="Zheng H."/>
            <person name="Li Y."/>
            <person name="Steiner C.C."/>
            <person name="Lam T.T."/>
            <person name="Lin S."/>
            <person name="Zhang Q."/>
            <person name="Li G."/>
            <person name="Tian J."/>
            <person name="Gong T."/>
            <person name="Liu H."/>
            <person name="Zhang D."/>
            <person name="Fang L."/>
            <person name="Ye C."/>
            <person name="Zhang J."/>
            <person name="Hu W."/>
            <person name="Xu A."/>
            <person name="Ren Y."/>
            <person name="Zhang G."/>
            <person name="Bruford M.W."/>
            <person name="Li Q."/>
            <person name="Ma L."/>
            <person name="Guo Y."/>
            <person name="An N."/>
            <person name="Hu Y."/>
            <person name="Zheng Y."/>
            <person name="Shi Y."/>
            <person name="Li Z."/>
            <person name="Liu Q."/>
            <person name="Chen Y."/>
            <person name="Zhao J."/>
            <person name="Qu N."/>
            <person name="Zhao S."/>
            <person name="Tian F."/>
            <person name="Wang X."/>
            <person name="Wang H."/>
            <person name="Xu L."/>
            <person name="Liu X."/>
            <person name="Vinar T."/>
            <person name="Wang Y."/>
            <person name="Lam T.W."/>
            <person name="Yiu S.M."/>
            <person name="Liu S."/>
            <person name="Zhang H."/>
            <person name="Li D."/>
            <person name="Huang Y."/>
            <person name="Wang X."/>
            <person name="Yang G."/>
            <person name="Jiang Z."/>
            <person name="Wang J."/>
            <person name="Qin N."/>
            <person name="Li L."/>
            <person name="Li J."/>
            <person name="Bolund L."/>
            <person name="Kristiansen K."/>
            <person name="Wong G.K."/>
            <person name="Olson M."/>
            <person name="Zhang X."/>
            <person name="Li S."/>
            <person name="Yang H."/>
            <person name="Wang J."/>
            <person name="Wang J."/>
        </authorList>
    </citation>
    <scope>NUCLEOTIDE SEQUENCE [LARGE SCALE GENOMIC DNA]</scope>
</reference>
<evidence type="ECO:0000256" key="2">
    <source>
        <dbReference type="ARBA" id="ARBA00022741"/>
    </source>
</evidence>
<dbReference type="InterPro" id="IPR036640">
    <property type="entry name" value="ABC1_TM_sf"/>
</dbReference>
<keyword evidence="2" id="KW-0547">Nucleotide-binding</keyword>
<feature type="transmembrane region" description="Helical" evidence="6">
    <location>
        <begin position="121"/>
        <end position="139"/>
    </location>
</feature>
<dbReference type="GO" id="GO:0005524">
    <property type="term" value="F:ATP binding"/>
    <property type="evidence" value="ECO:0007669"/>
    <property type="project" value="UniProtKB-KW"/>
</dbReference>
<gene>
    <name evidence="7" type="ORF">PANDA_002378</name>
</gene>
<dbReference type="InterPro" id="IPR050173">
    <property type="entry name" value="ABC_transporter_C-like"/>
</dbReference>
<evidence type="ECO:0000256" key="6">
    <source>
        <dbReference type="SAM" id="Phobius"/>
    </source>
</evidence>
<dbReference type="GO" id="GO:0016020">
    <property type="term" value="C:membrane"/>
    <property type="evidence" value="ECO:0007669"/>
    <property type="project" value="InterPro"/>
</dbReference>
<organism evidence="7">
    <name type="scientific">Ailuropoda melanoleuca</name>
    <name type="common">Giant panda</name>
    <dbReference type="NCBI Taxonomy" id="9646"/>
    <lineage>
        <taxon>Eukaryota</taxon>
        <taxon>Metazoa</taxon>
        <taxon>Chordata</taxon>
        <taxon>Craniata</taxon>
        <taxon>Vertebrata</taxon>
        <taxon>Euteleostomi</taxon>
        <taxon>Mammalia</taxon>
        <taxon>Eutheria</taxon>
        <taxon>Laurasiatheria</taxon>
        <taxon>Carnivora</taxon>
        <taxon>Caniformia</taxon>
        <taxon>Ursidae</taxon>
        <taxon>Ailuropoda</taxon>
    </lineage>
</organism>
<dbReference type="SUPFAM" id="SSF90123">
    <property type="entry name" value="ABC transporter transmembrane region"/>
    <property type="match status" value="1"/>
</dbReference>
<evidence type="ECO:0000256" key="3">
    <source>
        <dbReference type="ARBA" id="ARBA00022840"/>
    </source>
</evidence>
<keyword evidence="3" id="KW-0067">ATP-binding</keyword>
<feature type="non-terminal residue" evidence="7">
    <location>
        <position position="1"/>
    </location>
</feature>
<dbReference type="AlphaFoldDB" id="D2GZ87"/>
<dbReference type="PANTHER" id="PTHR24223">
    <property type="entry name" value="ATP-BINDING CASSETTE SUB-FAMILY C"/>
    <property type="match status" value="1"/>
</dbReference>
<name>D2GZ87_AILME</name>
<accession>D2GZ87</accession>
<evidence type="ECO:0000256" key="1">
    <source>
        <dbReference type="ARBA" id="ARBA00022692"/>
    </source>
</evidence>
<evidence type="ECO:0008006" key="8">
    <source>
        <dbReference type="Google" id="ProtNLM"/>
    </source>
</evidence>
<dbReference type="InParanoid" id="D2GZ87"/>
<dbReference type="EMBL" id="GL192390">
    <property type="protein sequence ID" value="EFB23195.1"/>
    <property type="molecule type" value="Genomic_DNA"/>
</dbReference>
<feature type="non-terminal residue" evidence="7">
    <location>
        <position position="213"/>
    </location>
</feature>
<dbReference type="GO" id="GO:0042626">
    <property type="term" value="F:ATPase-coupled transmembrane transporter activity"/>
    <property type="evidence" value="ECO:0007669"/>
    <property type="project" value="TreeGrafter"/>
</dbReference>
<keyword evidence="5 6" id="KW-0472">Membrane</keyword>
<protein>
    <recommendedName>
        <fullName evidence="8">ABC transmembrane type-1 domain-containing protein</fullName>
    </recommendedName>
</protein>
<proteinExistence type="predicted"/>